<dbReference type="InterPro" id="IPR010648">
    <property type="entry name" value="UPF0270"/>
</dbReference>
<gene>
    <name evidence="2" type="ORF">HGG82_02920</name>
</gene>
<dbReference type="Pfam" id="PF06794">
    <property type="entry name" value="UPF0270"/>
    <property type="match status" value="1"/>
</dbReference>
<dbReference type="SUPFAM" id="SSF118001">
    <property type="entry name" value="YehU-like"/>
    <property type="match status" value="1"/>
</dbReference>
<evidence type="ECO:0000313" key="3">
    <source>
        <dbReference type="Proteomes" id="UP000586067"/>
    </source>
</evidence>
<evidence type="ECO:0000313" key="2">
    <source>
        <dbReference type="EMBL" id="NLQ16576.1"/>
    </source>
</evidence>
<proteinExistence type="inferred from homology"/>
<comment type="similarity">
    <text evidence="1">Belongs to the UPF0270 family.</text>
</comment>
<dbReference type="Proteomes" id="UP000586067">
    <property type="component" value="Unassembled WGS sequence"/>
</dbReference>
<evidence type="ECO:0000256" key="1">
    <source>
        <dbReference type="ARBA" id="ARBA00006450"/>
    </source>
</evidence>
<accession>A0A847R3N7</accession>
<dbReference type="EMBL" id="JABAEK010000002">
    <property type="protein sequence ID" value="NLQ16576.1"/>
    <property type="molecule type" value="Genomic_DNA"/>
</dbReference>
<dbReference type="Gene3D" id="1.10.10.610">
    <property type="entry name" value="YehU-like"/>
    <property type="match status" value="1"/>
</dbReference>
<name>A0A847R3N7_9GAMM</name>
<sequence>MDTLIPYDSLAPDTLDTILDDIVSRDGTDYGDYDLSVAQKRDQALRALRSGDAVLLFDTESETIKMIPKEALSHYDYGQA</sequence>
<protein>
    <submittedName>
        <fullName evidence="2">YheU family protein</fullName>
    </submittedName>
</protein>
<organism evidence="2 3">
    <name type="scientific">Marinomonas profundi</name>
    <dbReference type="NCBI Taxonomy" id="2726122"/>
    <lineage>
        <taxon>Bacteria</taxon>
        <taxon>Pseudomonadati</taxon>
        <taxon>Pseudomonadota</taxon>
        <taxon>Gammaproteobacteria</taxon>
        <taxon>Oceanospirillales</taxon>
        <taxon>Oceanospirillaceae</taxon>
        <taxon>Marinomonas</taxon>
    </lineage>
</organism>
<keyword evidence="3" id="KW-1185">Reference proteome</keyword>
<comment type="caution">
    <text evidence="2">The sequence shown here is derived from an EMBL/GenBank/DDBJ whole genome shotgun (WGS) entry which is preliminary data.</text>
</comment>
<dbReference type="InterPro" id="IPR036685">
    <property type="entry name" value="YehU-like_sf"/>
</dbReference>
<dbReference type="AlphaFoldDB" id="A0A847R3N7"/>
<dbReference type="RefSeq" id="WP_168822641.1">
    <property type="nucleotide sequence ID" value="NZ_CP073013.1"/>
</dbReference>
<reference evidence="2 3" key="1">
    <citation type="submission" date="2020-04" db="EMBL/GenBank/DDBJ databases">
        <title>Marinomonas sp. M1K-6 isolated from the deep seawater of the Mariana Trench.</title>
        <authorList>
            <person name="Li Y."/>
        </authorList>
    </citation>
    <scope>NUCLEOTIDE SEQUENCE [LARGE SCALE GENOMIC DNA]</scope>
    <source>
        <strain evidence="2 3">M1K-6</strain>
    </source>
</reference>